<keyword evidence="3" id="KW-1185">Reference proteome</keyword>
<dbReference type="PANTHER" id="PTHR21063">
    <property type="entry name" value="LFA-3"/>
    <property type="match status" value="1"/>
</dbReference>
<proteinExistence type="predicted"/>
<dbReference type="Gene3D" id="2.60.40.10">
    <property type="entry name" value="Immunoglobulins"/>
    <property type="match status" value="1"/>
</dbReference>
<evidence type="ECO:0000259" key="1">
    <source>
        <dbReference type="Pfam" id="PF07686"/>
    </source>
</evidence>
<evidence type="ECO:0000313" key="2">
    <source>
        <dbReference type="Ensembl" id="ENSCCRP00000102388.1"/>
    </source>
</evidence>
<sequence>MPQYSELKAVVLSSAFALHPSPALIHSQKTAKTLVIQMLKNMPHTCAFVLNLWLLVGVFGPQTGGTETVSVMEGDSVTLHTQHTEILTDDHILWTFRQLDSLNICVGQIINRVVSFPDGNEIFRDRLHLDYKTASLTIKNITTAHDGFYEVNIGRANKVFNKIFIVNVYGEHFSFICPPLQNNTVSLENFHMAKLKFKG</sequence>
<protein>
    <recommendedName>
        <fullName evidence="1">Immunoglobulin V-set domain-containing protein</fullName>
    </recommendedName>
</protein>
<reference evidence="2" key="2">
    <citation type="submission" date="2025-09" db="UniProtKB">
        <authorList>
            <consortium name="Ensembl"/>
        </authorList>
    </citation>
    <scope>IDENTIFICATION</scope>
</reference>
<dbReference type="Pfam" id="PF07686">
    <property type="entry name" value="V-set"/>
    <property type="match status" value="1"/>
</dbReference>
<dbReference type="InterPro" id="IPR036179">
    <property type="entry name" value="Ig-like_dom_sf"/>
</dbReference>
<evidence type="ECO:0000313" key="3">
    <source>
        <dbReference type="Proteomes" id="UP001108240"/>
    </source>
</evidence>
<dbReference type="GeneTree" id="ENSGT01050000244806"/>
<dbReference type="SUPFAM" id="SSF48726">
    <property type="entry name" value="Immunoglobulin"/>
    <property type="match status" value="1"/>
</dbReference>
<dbReference type="InterPro" id="IPR013783">
    <property type="entry name" value="Ig-like_fold"/>
</dbReference>
<accession>A0A9J7X5R0</accession>
<dbReference type="Proteomes" id="UP001108240">
    <property type="component" value="Unplaced"/>
</dbReference>
<name>A0A9J7X5R0_CYPCA</name>
<organism evidence="2 3">
    <name type="scientific">Cyprinus carpio carpio</name>
    <dbReference type="NCBI Taxonomy" id="630221"/>
    <lineage>
        <taxon>Eukaryota</taxon>
        <taxon>Metazoa</taxon>
        <taxon>Chordata</taxon>
        <taxon>Craniata</taxon>
        <taxon>Vertebrata</taxon>
        <taxon>Euteleostomi</taxon>
        <taxon>Actinopterygii</taxon>
        <taxon>Neopterygii</taxon>
        <taxon>Teleostei</taxon>
        <taxon>Ostariophysi</taxon>
        <taxon>Cypriniformes</taxon>
        <taxon>Cyprinidae</taxon>
        <taxon>Cyprininae</taxon>
        <taxon>Cyprinus</taxon>
    </lineage>
</organism>
<dbReference type="InterPro" id="IPR013106">
    <property type="entry name" value="Ig_V-set"/>
</dbReference>
<dbReference type="Ensembl" id="ENSCCRT00000107779.1">
    <property type="protein sequence ID" value="ENSCCRP00000102388.1"/>
    <property type="gene ID" value="ENSCCRG00000077214.1"/>
</dbReference>
<dbReference type="AlphaFoldDB" id="A0A9J7X5R0"/>
<dbReference type="PANTHER" id="PTHR21063:SF4">
    <property type="entry name" value="CD48 ANTIGEN-RELATED"/>
    <property type="match status" value="1"/>
</dbReference>
<reference evidence="2" key="1">
    <citation type="submission" date="2025-08" db="UniProtKB">
        <authorList>
            <consortium name="Ensembl"/>
        </authorList>
    </citation>
    <scope>IDENTIFICATION</scope>
</reference>
<feature type="domain" description="Immunoglobulin V-set" evidence="1">
    <location>
        <begin position="67"/>
        <end position="167"/>
    </location>
</feature>